<reference evidence="9 10" key="1">
    <citation type="submission" date="2018-11" db="EMBL/GenBank/DDBJ databases">
        <authorList>
            <consortium name="Pathogen Informatics"/>
        </authorList>
    </citation>
    <scope>NUCLEOTIDE SEQUENCE [LARGE SCALE GENOMIC DNA]</scope>
</reference>
<evidence type="ECO:0000256" key="5">
    <source>
        <dbReference type="ARBA" id="ARBA00022884"/>
    </source>
</evidence>
<organism evidence="9 10">
    <name type="scientific">Gongylonema pulchrum</name>
    <dbReference type="NCBI Taxonomy" id="637853"/>
    <lineage>
        <taxon>Eukaryota</taxon>
        <taxon>Metazoa</taxon>
        <taxon>Ecdysozoa</taxon>
        <taxon>Nematoda</taxon>
        <taxon>Chromadorea</taxon>
        <taxon>Rhabditida</taxon>
        <taxon>Spirurina</taxon>
        <taxon>Spiruromorpha</taxon>
        <taxon>Spiruroidea</taxon>
        <taxon>Gongylonematidae</taxon>
        <taxon>Gongylonema</taxon>
    </lineage>
</organism>
<keyword evidence="4" id="KW-0949">S-adenosyl-L-methionine</keyword>
<name>A0A3P6T770_9BILA</name>
<keyword evidence="3" id="KW-0808">Transferase</keyword>
<dbReference type="Proteomes" id="UP000271098">
    <property type="component" value="Unassembled WGS sequence"/>
</dbReference>
<evidence type="ECO:0000256" key="2">
    <source>
        <dbReference type="ARBA" id="ARBA00022603"/>
    </source>
</evidence>
<dbReference type="PANTHER" id="PTHR12189:SF2">
    <property type="entry name" value="MRNA CAP GUANINE-N7 METHYLTRANSFERASE"/>
    <property type="match status" value="1"/>
</dbReference>
<dbReference type="OrthoDB" id="10248867at2759"/>
<comment type="catalytic activity">
    <reaction evidence="7">
        <text>a 5'-end (5'-triphosphoguanosine)-ribonucleoside in mRNA + S-adenosyl-L-methionine = a 5'-end (N(7)-methyl 5'-triphosphoguanosine)-ribonucleoside in mRNA + S-adenosyl-L-homocysteine</text>
        <dbReference type="Rhea" id="RHEA:67008"/>
        <dbReference type="Rhea" id="RHEA-COMP:17166"/>
        <dbReference type="Rhea" id="RHEA-COMP:17167"/>
        <dbReference type="ChEBI" id="CHEBI:57856"/>
        <dbReference type="ChEBI" id="CHEBI:59789"/>
        <dbReference type="ChEBI" id="CHEBI:156461"/>
        <dbReference type="ChEBI" id="CHEBI:167617"/>
        <dbReference type="EC" id="2.1.1.56"/>
    </reaction>
</comment>
<dbReference type="GO" id="GO:0004482">
    <property type="term" value="F:mRNA 5'-cap (guanine-N7-)-methyltransferase activity"/>
    <property type="evidence" value="ECO:0007669"/>
    <property type="project" value="UniProtKB-EC"/>
</dbReference>
<dbReference type="InterPro" id="IPR004971">
    <property type="entry name" value="mRNA_G-N7_MeTrfase_dom"/>
</dbReference>
<evidence type="ECO:0000259" key="8">
    <source>
        <dbReference type="PROSITE" id="PS51562"/>
    </source>
</evidence>
<evidence type="ECO:0000256" key="1">
    <source>
        <dbReference type="ARBA" id="ARBA00011926"/>
    </source>
</evidence>
<proteinExistence type="predicted"/>
<dbReference type="AlphaFoldDB" id="A0A3P6T770"/>
<protein>
    <recommendedName>
        <fullName evidence="1">mRNA (guanine-N(7))-methyltransferase</fullName>
        <ecNumber evidence="1">2.1.1.56</ecNumber>
    </recommendedName>
</protein>
<dbReference type="GO" id="GO:0003723">
    <property type="term" value="F:RNA binding"/>
    <property type="evidence" value="ECO:0007669"/>
    <property type="project" value="UniProtKB-KW"/>
</dbReference>
<gene>
    <name evidence="9" type="ORF">GPUH_LOCUS9874</name>
</gene>
<evidence type="ECO:0000256" key="3">
    <source>
        <dbReference type="ARBA" id="ARBA00022679"/>
    </source>
</evidence>
<keyword evidence="5" id="KW-0694">RNA-binding</keyword>
<evidence type="ECO:0000313" key="9">
    <source>
        <dbReference type="EMBL" id="VDK78703.1"/>
    </source>
</evidence>
<dbReference type="InterPro" id="IPR029063">
    <property type="entry name" value="SAM-dependent_MTases_sf"/>
</dbReference>
<keyword evidence="6" id="KW-0506">mRNA capping</keyword>
<dbReference type="PROSITE" id="PS51562">
    <property type="entry name" value="RNA_CAP0_MT"/>
    <property type="match status" value="1"/>
</dbReference>
<dbReference type="Pfam" id="PF03291">
    <property type="entry name" value="mRNA_G-N7_MeTrfase"/>
    <property type="match status" value="1"/>
</dbReference>
<evidence type="ECO:0000256" key="7">
    <source>
        <dbReference type="ARBA" id="ARBA00044712"/>
    </source>
</evidence>
<dbReference type="PANTHER" id="PTHR12189">
    <property type="entry name" value="MRNA GUANINE-7- METHYLTRANSFERASE"/>
    <property type="match status" value="1"/>
</dbReference>
<feature type="non-terminal residue" evidence="9">
    <location>
        <position position="134"/>
    </location>
</feature>
<evidence type="ECO:0000256" key="4">
    <source>
        <dbReference type="ARBA" id="ARBA00022691"/>
    </source>
</evidence>
<dbReference type="GO" id="GO:0005634">
    <property type="term" value="C:nucleus"/>
    <property type="evidence" value="ECO:0007669"/>
    <property type="project" value="TreeGrafter"/>
</dbReference>
<keyword evidence="10" id="KW-1185">Reference proteome</keyword>
<dbReference type="EMBL" id="UYRT01034493">
    <property type="protein sequence ID" value="VDK78703.1"/>
    <property type="molecule type" value="Genomic_DNA"/>
</dbReference>
<accession>A0A3P6T770</accession>
<dbReference type="SUPFAM" id="SSF53335">
    <property type="entry name" value="S-adenosyl-L-methionine-dependent methyltransferases"/>
    <property type="match status" value="1"/>
</dbReference>
<dbReference type="Gene3D" id="3.40.50.150">
    <property type="entry name" value="Vaccinia Virus protein VP39"/>
    <property type="match status" value="1"/>
</dbReference>
<dbReference type="EC" id="2.1.1.56" evidence="1"/>
<keyword evidence="6" id="KW-0507">mRNA processing</keyword>
<sequence>MCDRYFDRLTKFDLCSCQFSLHYCFESEKQARRMIQNAVERLRPGGYFIGTLPDAERITHCIRNSENGVFANGIVQLEYEDAENLKNSDYRLPIFGASYHFSLDTQVWDFLNKFSGYVCHYPDGQGVPADSGGG</sequence>
<evidence type="ECO:0000256" key="6">
    <source>
        <dbReference type="ARBA" id="ARBA00023042"/>
    </source>
</evidence>
<keyword evidence="2" id="KW-0489">Methyltransferase</keyword>
<evidence type="ECO:0000313" key="10">
    <source>
        <dbReference type="Proteomes" id="UP000271098"/>
    </source>
</evidence>
<dbReference type="InterPro" id="IPR039753">
    <property type="entry name" value="RG7MT1"/>
</dbReference>
<feature type="domain" description="MRNA cap 0 methyltransferase" evidence="8">
    <location>
        <begin position="1"/>
        <end position="134"/>
    </location>
</feature>